<gene>
    <name evidence="1" type="ORF">ALEPTO_LOCUS13802</name>
</gene>
<name>A0A9N9J462_9GLOM</name>
<accession>A0A9N9J462</accession>
<dbReference type="OrthoDB" id="2331126at2759"/>
<organism evidence="1 2">
    <name type="scientific">Ambispora leptoticha</name>
    <dbReference type="NCBI Taxonomy" id="144679"/>
    <lineage>
        <taxon>Eukaryota</taxon>
        <taxon>Fungi</taxon>
        <taxon>Fungi incertae sedis</taxon>
        <taxon>Mucoromycota</taxon>
        <taxon>Glomeromycotina</taxon>
        <taxon>Glomeromycetes</taxon>
        <taxon>Archaeosporales</taxon>
        <taxon>Ambisporaceae</taxon>
        <taxon>Ambispora</taxon>
    </lineage>
</organism>
<protein>
    <submittedName>
        <fullName evidence="1">10904_t:CDS:1</fullName>
    </submittedName>
</protein>
<sequence length="57" mass="6497">MSNVYEAIKSLNFTIEERTALRTFFINNPEKKAETELILPTCNDEEVVALLKGLLKP</sequence>
<evidence type="ECO:0000313" key="1">
    <source>
        <dbReference type="EMBL" id="CAG8764448.1"/>
    </source>
</evidence>
<comment type="caution">
    <text evidence="1">The sequence shown here is derived from an EMBL/GenBank/DDBJ whole genome shotgun (WGS) entry which is preliminary data.</text>
</comment>
<proteinExistence type="predicted"/>
<dbReference type="EMBL" id="CAJVPS010048338">
    <property type="protein sequence ID" value="CAG8764448.1"/>
    <property type="molecule type" value="Genomic_DNA"/>
</dbReference>
<dbReference type="AlphaFoldDB" id="A0A9N9J462"/>
<dbReference type="Proteomes" id="UP000789508">
    <property type="component" value="Unassembled WGS sequence"/>
</dbReference>
<reference evidence="1" key="1">
    <citation type="submission" date="2021-06" db="EMBL/GenBank/DDBJ databases">
        <authorList>
            <person name="Kallberg Y."/>
            <person name="Tangrot J."/>
            <person name="Rosling A."/>
        </authorList>
    </citation>
    <scope>NUCLEOTIDE SEQUENCE</scope>
    <source>
        <strain evidence="1">FL130A</strain>
    </source>
</reference>
<feature type="non-terminal residue" evidence="1">
    <location>
        <position position="57"/>
    </location>
</feature>
<evidence type="ECO:0000313" key="2">
    <source>
        <dbReference type="Proteomes" id="UP000789508"/>
    </source>
</evidence>
<keyword evidence="2" id="KW-1185">Reference proteome</keyword>